<organism evidence="1 2">
    <name type="scientific">Penicillium roqueforti (strain FM164)</name>
    <dbReference type="NCBI Taxonomy" id="1365484"/>
    <lineage>
        <taxon>Eukaryota</taxon>
        <taxon>Fungi</taxon>
        <taxon>Dikarya</taxon>
        <taxon>Ascomycota</taxon>
        <taxon>Pezizomycotina</taxon>
        <taxon>Eurotiomycetes</taxon>
        <taxon>Eurotiomycetidae</taxon>
        <taxon>Eurotiales</taxon>
        <taxon>Aspergillaceae</taxon>
        <taxon>Penicillium</taxon>
    </lineage>
</organism>
<name>W6QG93_PENRF</name>
<reference evidence="1" key="1">
    <citation type="journal article" date="2014" name="Nat. Commun.">
        <title>Multiple recent horizontal transfers of a large genomic region in cheese making fungi.</title>
        <authorList>
            <person name="Cheeseman K."/>
            <person name="Ropars J."/>
            <person name="Renault P."/>
            <person name="Dupont J."/>
            <person name="Gouzy J."/>
            <person name="Branca A."/>
            <person name="Abraham A.L."/>
            <person name="Ceppi M."/>
            <person name="Conseiller E."/>
            <person name="Debuchy R."/>
            <person name="Malagnac F."/>
            <person name="Goarin A."/>
            <person name="Silar P."/>
            <person name="Lacoste S."/>
            <person name="Sallet E."/>
            <person name="Bensimon A."/>
            <person name="Giraud T."/>
            <person name="Brygoo Y."/>
        </authorList>
    </citation>
    <scope>NUCLEOTIDE SEQUENCE [LARGE SCALE GENOMIC DNA]</scope>
    <source>
        <strain evidence="1">FM164</strain>
    </source>
</reference>
<sequence>MVEMILRTMPLPVTVNAACRDSVAQDTIAFFSSAPLTLDTNVTDSVACASKCETLNGCESWLFNTGGWYDLFRNSAVATASSPHFVFGGCAKDSPRSSVVVSSIASATPIVANLHGKRHLEAHKKHGHSFHSH</sequence>
<evidence type="ECO:0000313" key="1">
    <source>
        <dbReference type="EMBL" id="CDM35823.1"/>
    </source>
</evidence>
<dbReference type="AlphaFoldDB" id="W6QG93"/>
<dbReference type="EMBL" id="HG792018">
    <property type="protein sequence ID" value="CDM35823.1"/>
    <property type="molecule type" value="Genomic_DNA"/>
</dbReference>
<evidence type="ECO:0000313" key="2">
    <source>
        <dbReference type="Proteomes" id="UP000030686"/>
    </source>
</evidence>
<dbReference type="Proteomes" id="UP000030686">
    <property type="component" value="Unassembled WGS sequence"/>
</dbReference>
<keyword evidence="2" id="KW-1185">Reference proteome</keyword>
<gene>
    <name evidence="1" type="ORF">PROQFM164_S04g000704</name>
</gene>
<dbReference type="OMA" id="CASKCET"/>
<protein>
    <submittedName>
        <fullName evidence="1">Genomic scaffold, ProqFM164S04</fullName>
    </submittedName>
</protein>
<dbReference type="OrthoDB" id="4510367at2759"/>
<proteinExistence type="predicted"/>
<accession>W6QG93</accession>